<accession>A0A0A0NSH9</accession>
<comment type="caution">
    <text evidence="1">The sequence shown here is derived from an EMBL/GenBank/DDBJ whole genome shotgun (WGS) entry which is preliminary data.</text>
</comment>
<reference evidence="1 2" key="1">
    <citation type="journal article" date="2018" name="J. Biol. Chem.">
        <title>Discovery of the actinoplanic acid pathway in Streptomyces rapamycinicus reveals a genetically conserved synergism with rapamycin.</title>
        <authorList>
            <person name="Mrak P."/>
            <person name="Krastel P."/>
            <person name="Pivk Lukancic P."/>
            <person name="Tao J."/>
            <person name="Pistorius D."/>
            <person name="Moore C.M."/>
        </authorList>
    </citation>
    <scope>NUCLEOTIDE SEQUENCE [LARGE SCALE GENOMIC DNA]</scope>
    <source>
        <strain evidence="1 2">NRRL 5491</strain>
    </source>
</reference>
<organism evidence="1 2">
    <name type="scientific">Streptomyces rapamycinicus (strain ATCC 29253 / DSM 41530 / NRRL 5491 / AYB-994)</name>
    <name type="common">Streptomyces hygroscopicus (strain ATCC 29253)</name>
    <dbReference type="NCBI Taxonomy" id="1343740"/>
    <lineage>
        <taxon>Bacteria</taxon>
        <taxon>Bacillati</taxon>
        <taxon>Actinomycetota</taxon>
        <taxon>Actinomycetes</taxon>
        <taxon>Kitasatosporales</taxon>
        <taxon>Streptomycetaceae</taxon>
        <taxon>Streptomyces</taxon>
        <taxon>Streptomyces violaceusniger group</taxon>
    </lineage>
</organism>
<dbReference type="Proteomes" id="UP000281594">
    <property type="component" value="Unassembled WGS sequence"/>
</dbReference>
<gene>
    <name evidence="1" type="ORF">D3C57_103920</name>
</gene>
<protein>
    <submittedName>
        <fullName evidence="1">Uncharacterized protein</fullName>
    </submittedName>
</protein>
<sequence>MACVNPASAGDRDGAAVLFSYRVTSQELSLPCYFVTLMIGCSTRSSA</sequence>
<dbReference type="AlphaFoldDB" id="A0A0A0NSH9"/>
<evidence type="ECO:0000313" key="1">
    <source>
        <dbReference type="EMBL" id="RLV77487.1"/>
    </source>
</evidence>
<evidence type="ECO:0000313" key="2">
    <source>
        <dbReference type="Proteomes" id="UP000281594"/>
    </source>
</evidence>
<dbReference type="KEGG" id="src:M271_39710"/>
<dbReference type="HOGENOM" id="CLU_3173852_0_0_11"/>
<dbReference type="EMBL" id="QYCY01000001">
    <property type="protein sequence ID" value="RLV77487.1"/>
    <property type="molecule type" value="Genomic_DNA"/>
</dbReference>
<proteinExistence type="predicted"/>
<name>A0A0A0NSH9_STRRN</name>